<gene>
    <name evidence="1" type="ORF">IFR04_002121</name>
</gene>
<dbReference type="AlphaFoldDB" id="A0A8H7WHF1"/>
<evidence type="ECO:0000313" key="1">
    <source>
        <dbReference type="EMBL" id="KAG4424773.1"/>
    </source>
</evidence>
<reference evidence="1" key="1">
    <citation type="submission" date="2021-02" db="EMBL/GenBank/DDBJ databases">
        <title>Genome sequence Cadophora malorum strain M34.</title>
        <authorList>
            <person name="Stefanovic E."/>
            <person name="Vu D."/>
            <person name="Scully C."/>
            <person name="Dijksterhuis J."/>
            <person name="Roader J."/>
            <person name="Houbraken J."/>
        </authorList>
    </citation>
    <scope>NUCLEOTIDE SEQUENCE</scope>
    <source>
        <strain evidence="1">M34</strain>
    </source>
</reference>
<protein>
    <recommendedName>
        <fullName evidence="3">Fungal N-terminal domain-containing protein</fullName>
    </recommendedName>
</protein>
<evidence type="ECO:0000313" key="2">
    <source>
        <dbReference type="Proteomes" id="UP000664132"/>
    </source>
</evidence>
<organism evidence="1 2">
    <name type="scientific">Cadophora malorum</name>
    <dbReference type="NCBI Taxonomy" id="108018"/>
    <lineage>
        <taxon>Eukaryota</taxon>
        <taxon>Fungi</taxon>
        <taxon>Dikarya</taxon>
        <taxon>Ascomycota</taxon>
        <taxon>Pezizomycotina</taxon>
        <taxon>Leotiomycetes</taxon>
        <taxon>Helotiales</taxon>
        <taxon>Ploettnerulaceae</taxon>
        <taxon>Cadophora</taxon>
    </lineage>
</organism>
<dbReference type="EMBL" id="JAFJYH010000017">
    <property type="protein sequence ID" value="KAG4424773.1"/>
    <property type="molecule type" value="Genomic_DNA"/>
</dbReference>
<proteinExistence type="predicted"/>
<dbReference type="Proteomes" id="UP000664132">
    <property type="component" value="Unassembled WGS sequence"/>
</dbReference>
<keyword evidence="2" id="KW-1185">Reference proteome</keyword>
<sequence length="182" mass="20396">MSFGIGIGDILKVSELAYQLWKACIESATEFSELSGQLNTLHRLLKALVQEVETALSLLNRRGGDRVDEFEQLFGKLKSTAVGSGGGCQEISLDRDWKRQAEDAETYWVCDRRLESTEREAGTASHCYCTFYDTLQSGSLAGIEDHVELIKQAMSSTNTRDKPSVEQQLRDANIIPETRRCR</sequence>
<dbReference type="OrthoDB" id="7464126at2759"/>
<comment type="caution">
    <text evidence="1">The sequence shown here is derived from an EMBL/GenBank/DDBJ whole genome shotgun (WGS) entry which is preliminary data.</text>
</comment>
<accession>A0A8H7WHF1</accession>
<evidence type="ECO:0008006" key="3">
    <source>
        <dbReference type="Google" id="ProtNLM"/>
    </source>
</evidence>
<name>A0A8H7WHF1_9HELO</name>